<comment type="subcellular location">
    <subcellularLocation>
        <location evidence="1">Cell inner membrane</location>
        <topology evidence="1">Peripheral membrane protein</topology>
    </subcellularLocation>
</comment>
<evidence type="ECO:0000256" key="3">
    <source>
        <dbReference type="ARBA" id="ARBA00022448"/>
    </source>
</evidence>
<dbReference type="InterPro" id="IPR027417">
    <property type="entry name" value="P-loop_NTPase"/>
</dbReference>
<evidence type="ECO:0000256" key="6">
    <source>
        <dbReference type="ARBA" id="ARBA00022840"/>
    </source>
</evidence>
<dbReference type="FunFam" id="3.40.50.300:FF:000016">
    <property type="entry name" value="Oligopeptide ABC transporter ATP-binding component"/>
    <property type="match status" value="1"/>
</dbReference>
<organism evidence="9 10">
    <name type="scientific">Desulfonatronospira thiodismutans ASO3-1</name>
    <dbReference type="NCBI Taxonomy" id="555779"/>
    <lineage>
        <taxon>Bacteria</taxon>
        <taxon>Pseudomonadati</taxon>
        <taxon>Thermodesulfobacteriota</taxon>
        <taxon>Desulfovibrionia</taxon>
        <taxon>Desulfovibrionales</taxon>
        <taxon>Desulfonatronovibrionaceae</taxon>
        <taxon>Desulfonatronospira</taxon>
    </lineage>
</organism>
<dbReference type="Pfam" id="PF08352">
    <property type="entry name" value="oligo_HPY"/>
    <property type="match status" value="1"/>
</dbReference>
<dbReference type="InterPro" id="IPR017871">
    <property type="entry name" value="ABC_transporter-like_CS"/>
</dbReference>
<feature type="domain" description="ABC transporter" evidence="8">
    <location>
        <begin position="19"/>
        <end position="267"/>
    </location>
</feature>
<gene>
    <name evidence="9" type="ORF">Dthio_PD2226</name>
</gene>
<reference evidence="9" key="1">
    <citation type="submission" date="2010-05" db="EMBL/GenBank/DDBJ databases">
        <title>The draft genome of Desulfonatronospira thiodismutans ASO3-1.</title>
        <authorList>
            <consortium name="US DOE Joint Genome Institute (JGI-PGF)"/>
            <person name="Lucas S."/>
            <person name="Copeland A."/>
            <person name="Lapidus A."/>
            <person name="Cheng J.-F."/>
            <person name="Bruce D."/>
            <person name="Goodwin L."/>
            <person name="Pitluck S."/>
            <person name="Chertkov O."/>
            <person name="Brettin T."/>
            <person name="Detter J.C."/>
            <person name="Han C."/>
            <person name="Land M.L."/>
            <person name="Hauser L."/>
            <person name="Kyrpides N."/>
            <person name="Mikhailova N."/>
            <person name="Muyzer G."/>
            <person name="Woyke T."/>
        </authorList>
    </citation>
    <scope>NUCLEOTIDE SEQUENCE [LARGE SCALE GENOMIC DNA]</scope>
    <source>
        <strain evidence="9">ASO3-1</strain>
    </source>
</reference>
<dbReference type="SUPFAM" id="SSF52540">
    <property type="entry name" value="P-loop containing nucleoside triphosphate hydrolases"/>
    <property type="match status" value="1"/>
</dbReference>
<evidence type="ECO:0000256" key="2">
    <source>
        <dbReference type="ARBA" id="ARBA00005417"/>
    </source>
</evidence>
<dbReference type="EMBL" id="ACJN02000002">
    <property type="protein sequence ID" value="EFI34835.1"/>
    <property type="molecule type" value="Genomic_DNA"/>
</dbReference>
<dbReference type="Gene3D" id="3.40.50.300">
    <property type="entry name" value="P-loop containing nucleotide triphosphate hydrolases"/>
    <property type="match status" value="1"/>
</dbReference>
<evidence type="ECO:0000256" key="7">
    <source>
        <dbReference type="ARBA" id="ARBA00023136"/>
    </source>
</evidence>
<dbReference type="CDD" id="cd03257">
    <property type="entry name" value="ABC_NikE_OppD_transporters"/>
    <property type="match status" value="1"/>
</dbReference>
<proteinExistence type="inferred from homology"/>
<keyword evidence="6" id="KW-0067">ATP-binding</keyword>
<evidence type="ECO:0000256" key="4">
    <source>
        <dbReference type="ARBA" id="ARBA00022475"/>
    </source>
</evidence>
<keyword evidence="5" id="KW-0547">Nucleotide-binding</keyword>
<evidence type="ECO:0000259" key="8">
    <source>
        <dbReference type="PROSITE" id="PS50893"/>
    </source>
</evidence>
<dbReference type="InterPro" id="IPR003593">
    <property type="entry name" value="AAA+_ATPase"/>
</dbReference>
<dbReference type="eggNOG" id="COG4172">
    <property type="taxonomic scope" value="Bacteria"/>
</dbReference>
<dbReference type="Pfam" id="PF00005">
    <property type="entry name" value="ABC_tran"/>
    <property type="match status" value="1"/>
</dbReference>
<dbReference type="SMART" id="SM00382">
    <property type="entry name" value="AAA"/>
    <property type="match status" value="1"/>
</dbReference>
<keyword evidence="10" id="KW-1185">Reference proteome</keyword>
<dbReference type="PROSITE" id="PS50893">
    <property type="entry name" value="ABC_TRANSPORTER_2"/>
    <property type="match status" value="1"/>
</dbReference>
<evidence type="ECO:0000256" key="1">
    <source>
        <dbReference type="ARBA" id="ARBA00004417"/>
    </source>
</evidence>
<dbReference type="InterPro" id="IPR050388">
    <property type="entry name" value="ABC_Ni/Peptide_Import"/>
</dbReference>
<dbReference type="RefSeq" id="WP_008870149.1">
    <property type="nucleotide sequence ID" value="NZ_ACJN02000002.1"/>
</dbReference>
<dbReference type="GO" id="GO:0005524">
    <property type="term" value="F:ATP binding"/>
    <property type="evidence" value="ECO:0007669"/>
    <property type="project" value="UniProtKB-KW"/>
</dbReference>
<dbReference type="GO" id="GO:0015833">
    <property type="term" value="P:peptide transport"/>
    <property type="evidence" value="ECO:0007669"/>
    <property type="project" value="InterPro"/>
</dbReference>
<dbReference type="Proteomes" id="UP000005496">
    <property type="component" value="Unassembled WGS sequence"/>
</dbReference>
<evidence type="ECO:0000313" key="9">
    <source>
        <dbReference type="EMBL" id="EFI34835.1"/>
    </source>
</evidence>
<dbReference type="GO" id="GO:0005886">
    <property type="term" value="C:plasma membrane"/>
    <property type="evidence" value="ECO:0007669"/>
    <property type="project" value="UniProtKB-SubCell"/>
</dbReference>
<dbReference type="PROSITE" id="PS00211">
    <property type="entry name" value="ABC_TRANSPORTER_1"/>
    <property type="match status" value="1"/>
</dbReference>
<dbReference type="AlphaFoldDB" id="D6SQ09"/>
<keyword evidence="7" id="KW-0472">Membrane</keyword>
<keyword evidence="3" id="KW-0813">Transport</keyword>
<name>D6SQ09_9BACT</name>
<dbReference type="PANTHER" id="PTHR43297">
    <property type="entry name" value="OLIGOPEPTIDE TRANSPORT ATP-BINDING PROTEIN APPD"/>
    <property type="match status" value="1"/>
</dbReference>
<comment type="caution">
    <text evidence="9">The sequence shown here is derived from an EMBL/GenBank/DDBJ whole genome shotgun (WGS) entry which is preliminary data.</text>
</comment>
<dbReference type="PANTHER" id="PTHR43297:SF2">
    <property type="entry name" value="DIPEPTIDE TRANSPORT ATP-BINDING PROTEIN DPPD"/>
    <property type="match status" value="1"/>
</dbReference>
<dbReference type="InterPro" id="IPR003439">
    <property type="entry name" value="ABC_transporter-like_ATP-bd"/>
</dbReference>
<evidence type="ECO:0000313" key="10">
    <source>
        <dbReference type="Proteomes" id="UP000005496"/>
    </source>
</evidence>
<evidence type="ECO:0000256" key="5">
    <source>
        <dbReference type="ARBA" id="ARBA00022741"/>
    </source>
</evidence>
<dbReference type="InterPro" id="IPR013563">
    <property type="entry name" value="Oligopep_ABC_C"/>
</dbReference>
<dbReference type="OrthoDB" id="9809450at2"/>
<protein>
    <submittedName>
        <fullName evidence="9">ABC transporter related protein</fullName>
    </submittedName>
</protein>
<comment type="similarity">
    <text evidence="2">Belongs to the ABC transporter superfamily.</text>
</comment>
<sequence length="296" mass="32667">MQPGEKEQNNLSGSSLLQVRSLCIDFESHGEVHRAVDGVSFSIAPGEVLAVVGESGSGKSVTGLSLTGLLPPPPGCRVGGEVLYQGRNLLECSARELRQYRGKQIAYVFQEPGTALNPVFTIGHQIAEAIRLHRPEVKDIKAEIVKALDMVKIHEPERRFEDYPHQLSGGMQQRVMIAMALACNPRLLVADEPTTALDVTIQAQIINLLRELRERLGMSIMLITHNFGIVSGFADRVAVMRHGRIVEQKETSVILKSPEHPYTKALIGCIPVLGRKLRRLPTIESETRQEQEHGHA</sequence>
<dbReference type="GO" id="GO:0016887">
    <property type="term" value="F:ATP hydrolysis activity"/>
    <property type="evidence" value="ECO:0007669"/>
    <property type="project" value="InterPro"/>
</dbReference>
<keyword evidence="4" id="KW-1003">Cell membrane</keyword>
<accession>D6SQ09</accession>